<dbReference type="OrthoDB" id="9798761at2"/>
<organism evidence="3 4">
    <name type="scientific">Janibacter indicus</name>
    <dbReference type="NCBI Taxonomy" id="857417"/>
    <lineage>
        <taxon>Bacteria</taxon>
        <taxon>Bacillati</taxon>
        <taxon>Actinomycetota</taxon>
        <taxon>Actinomycetes</taxon>
        <taxon>Micrococcales</taxon>
        <taxon>Intrasporangiaceae</taxon>
        <taxon>Janibacter</taxon>
    </lineage>
</organism>
<dbReference type="Proteomes" id="UP000192634">
    <property type="component" value="Unassembled WGS sequence"/>
</dbReference>
<dbReference type="Pfam" id="PF07510">
    <property type="entry name" value="GmrSD_C"/>
    <property type="match status" value="1"/>
</dbReference>
<sequence length="629" mass="71462">MEAKTYPLQDILKPERRYIIPTFQRDYEWTLEGQWRLLFEDLASTSDRLLEVRNSGLEGVHLKTKEKSISPHFLGAIVCASLPFATGGVALRSVIDGQQRLTTLQLLIRGLLDALVEQGSDRAKAVRRMLRNPMDVVEADEEVYKLWPRRKDREFWPLVMSETLPDDPAGSDNHAYLQARAFFAEAAREYAKDEHGEVRADRLISLADTLSSLFMLVVIDLDDQDDAQVIFEVLNGRQTKLSAIDLVKNLLFLRAEVNEDDVEALYDEHWAQFDDPWWKQTVGRGHAARGHRDVLLSVWLTAALGEEANVSHLYRETRRYLDDGPSTQEVLQELSRYSVAYRTIYGELPIADARLAVAYRRIRSLDITTAIPVLTWLATLDDQTLPLPHHVRAVRAVESWALRRAYVGWQTRGYGAHLAKVLRSGKVAQAEGSNIANAVIQALGSGALAWPDDAQVRDAFQHRQFYGNVSQLRIRLLLGAIDEQLRSENSHEPAAVIEYDNLQIEHVLPQSWVSHWPLYSPEGPQLAQDKDDPVWLKHSQERDLALNRIGNLTLVTGTFNREASNKAWDVKRPEFAKQKTLVINHDVASSEVWDEQHMKERAGHLADVVIRIWPDAERLSVHGDWGSGT</sequence>
<proteinExistence type="predicted"/>
<name>A0A1W2A814_9MICO</name>
<feature type="domain" description="GmrSD restriction endonucleases C-terminal" evidence="2">
    <location>
        <begin position="450"/>
        <end position="607"/>
    </location>
</feature>
<dbReference type="Pfam" id="PF03235">
    <property type="entry name" value="GmrSD_N"/>
    <property type="match status" value="1"/>
</dbReference>
<evidence type="ECO:0000259" key="2">
    <source>
        <dbReference type="Pfam" id="PF07510"/>
    </source>
</evidence>
<reference evidence="3 4" key="1">
    <citation type="submission" date="2017-04" db="EMBL/GenBank/DDBJ databases">
        <authorList>
            <person name="Afonso C.L."/>
            <person name="Miller P.J."/>
            <person name="Scott M.A."/>
            <person name="Spackman E."/>
            <person name="Goraichik I."/>
            <person name="Dimitrov K.M."/>
            <person name="Suarez D.L."/>
            <person name="Swayne D.E."/>
        </authorList>
    </citation>
    <scope>NUCLEOTIDE SEQUENCE [LARGE SCALE GENOMIC DNA]</scope>
    <source>
        <strain evidence="3 4">CGMCC 1.12511</strain>
    </source>
</reference>
<accession>A0A1W2A814</accession>
<feature type="domain" description="GmrSD restriction endonucleases N-terminal" evidence="1">
    <location>
        <begin position="8"/>
        <end position="252"/>
    </location>
</feature>
<dbReference type="InterPro" id="IPR004919">
    <property type="entry name" value="GmrSD_N"/>
</dbReference>
<dbReference type="EMBL" id="FWXN01000005">
    <property type="protein sequence ID" value="SMC56879.1"/>
    <property type="molecule type" value="Genomic_DNA"/>
</dbReference>
<dbReference type="PANTHER" id="PTHR35149">
    <property type="entry name" value="SLL5132 PROTEIN"/>
    <property type="match status" value="1"/>
</dbReference>
<dbReference type="PANTHER" id="PTHR35149:SF2">
    <property type="entry name" value="DUF262 DOMAIN-CONTAINING PROTEIN"/>
    <property type="match status" value="1"/>
</dbReference>
<dbReference type="AlphaFoldDB" id="A0A1W2A814"/>
<evidence type="ECO:0000313" key="3">
    <source>
        <dbReference type="EMBL" id="SMC56879.1"/>
    </source>
</evidence>
<evidence type="ECO:0000259" key="1">
    <source>
        <dbReference type="Pfam" id="PF03235"/>
    </source>
</evidence>
<gene>
    <name evidence="3" type="ORF">SAMN06296429_105145</name>
</gene>
<evidence type="ECO:0008006" key="5">
    <source>
        <dbReference type="Google" id="ProtNLM"/>
    </source>
</evidence>
<dbReference type="RefSeq" id="WP_084450554.1">
    <property type="nucleotide sequence ID" value="NZ_FWXN01000005.1"/>
</dbReference>
<dbReference type="InterPro" id="IPR011089">
    <property type="entry name" value="GmrSD_C"/>
</dbReference>
<evidence type="ECO:0000313" key="4">
    <source>
        <dbReference type="Proteomes" id="UP000192634"/>
    </source>
</evidence>
<protein>
    <recommendedName>
        <fullName evidence="5">DUF262 domain-containing protein</fullName>
    </recommendedName>
</protein>